<dbReference type="Pfam" id="PF11199">
    <property type="entry name" value="DUF2891"/>
    <property type="match status" value="1"/>
</dbReference>
<dbReference type="EMBL" id="CP093547">
    <property type="protein sequence ID" value="UNP31966.1"/>
    <property type="molecule type" value="Genomic_DNA"/>
</dbReference>
<protein>
    <submittedName>
        <fullName evidence="2">DUF2891 domain-containing protein</fullName>
    </submittedName>
</protein>
<accession>A0ABY3XK12</accession>
<proteinExistence type="predicted"/>
<evidence type="ECO:0000256" key="1">
    <source>
        <dbReference type="SAM" id="SignalP"/>
    </source>
</evidence>
<evidence type="ECO:0000313" key="2">
    <source>
        <dbReference type="EMBL" id="UNP31966.1"/>
    </source>
</evidence>
<gene>
    <name evidence="2" type="ORF">MOV92_12230</name>
</gene>
<organism evidence="2 3">
    <name type="scientific">Lysobacter gummosus</name>
    <dbReference type="NCBI Taxonomy" id="262324"/>
    <lineage>
        <taxon>Bacteria</taxon>
        <taxon>Pseudomonadati</taxon>
        <taxon>Pseudomonadota</taxon>
        <taxon>Gammaproteobacteria</taxon>
        <taxon>Lysobacterales</taxon>
        <taxon>Lysobacteraceae</taxon>
        <taxon>Lysobacter</taxon>
    </lineage>
</organism>
<dbReference type="InterPro" id="IPR021365">
    <property type="entry name" value="DUF2891"/>
</dbReference>
<sequence length="405" mass="43844">MSGIGTGGKGRIGARRWLRAGARAWATLALLCCAGGVSAQEPMPKSPLLPEPEMVALDQAHAAHFAGLALSCVGREYPNKIAHRLEGAGDVAAPSKLYPAFFGCYDWHSSVHGHWLLARLAQRFPQAPFAAQARAALARSLIDSNLAGELAYLRHADESFERPYGLAWLLQLGAQLRGWDDPQARQWAKALEPLEREASQRLQRWLPKLTKPIRVGEHSQTAFAFGLALDWTGTSGDSALREALIARSRFYYLGDRDCPLAYEPSGQDFLSPCLAEADLMRRVLPAPEFARWLKGFLPQIPRRARADWLTPGLVLDPGDGKLAHLDGLNLSRAWMLEGIARGLPPRDRRIGALRAAAASHRELGLIAVGDTHYAGAHWLGSFATYLLAPPESEPAPGASAAGGGG</sequence>
<feature type="signal peptide" evidence="1">
    <location>
        <begin position="1"/>
        <end position="39"/>
    </location>
</feature>
<keyword evidence="3" id="KW-1185">Reference proteome</keyword>
<feature type="chain" id="PRO_5045542773" evidence="1">
    <location>
        <begin position="40"/>
        <end position="405"/>
    </location>
</feature>
<name>A0ABY3XK12_9GAMM</name>
<keyword evidence="1" id="KW-0732">Signal</keyword>
<dbReference type="RefSeq" id="WP_222837614.1">
    <property type="nucleotide sequence ID" value="NZ_CP011131.1"/>
</dbReference>
<evidence type="ECO:0000313" key="3">
    <source>
        <dbReference type="Proteomes" id="UP000829194"/>
    </source>
</evidence>
<reference evidence="2 3" key="1">
    <citation type="submission" date="2022-03" db="EMBL/GenBank/DDBJ databases">
        <title>Complete genome sequence of Lysobacter capsici VKM B-2533 and Lysobacter gummosus 10.1.1, promising sources of lytic agents.</title>
        <authorList>
            <person name="Tarlachkov S.V."/>
            <person name="Kudryakova I.V."/>
            <person name="Afoshin A.S."/>
            <person name="Leontyevskaya E.A."/>
            <person name="Leontyevskaya N.V."/>
        </authorList>
    </citation>
    <scope>NUCLEOTIDE SEQUENCE [LARGE SCALE GENOMIC DNA]</scope>
    <source>
        <strain evidence="2 3">10.1.1</strain>
    </source>
</reference>
<dbReference type="Proteomes" id="UP000829194">
    <property type="component" value="Chromosome"/>
</dbReference>